<dbReference type="PANTHER" id="PTHR43685:SF11">
    <property type="entry name" value="GLYCOSYLTRANSFERASE TAGX-RELATED"/>
    <property type="match status" value="1"/>
</dbReference>
<proteinExistence type="predicted"/>
<dbReference type="PANTHER" id="PTHR43685">
    <property type="entry name" value="GLYCOSYLTRANSFERASE"/>
    <property type="match status" value="1"/>
</dbReference>
<feature type="non-terminal residue" evidence="2">
    <location>
        <position position="301"/>
    </location>
</feature>
<dbReference type="Gene3D" id="3.90.550.10">
    <property type="entry name" value="Spore Coat Polysaccharide Biosynthesis Protein SpsA, Chain A"/>
    <property type="match status" value="1"/>
</dbReference>
<dbReference type="InterPro" id="IPR001173">
    <property type="entry name" value="Glyco_trans_2-like"/>
</dbReference>
<sequence>KDLLRYYCYHLSGNYNQAEWSLNAHYSKMGMGIIGDSWKDGDCKFHDIEVTGVKKSRESYGLVSVIMTCHRYNDSLQIAIDSVIGQSYPEVQFIFVDDCSPDEDVGKYDGMLEGIEVTRIRMPKNSGTYACRNAGLKLAKGDYITFADSDDWIHPEKISNSLDFLIGNNADLVCGRYIRMGVNGGIQWNGVRFARFALMGMTFRAAVLKERLRGFDERMRHSADSELFERARVLLGERKVLRYPTVEVVALESGSNLTSEGDLAIDWIGTSGDRVKYSEAFRRWHSQLGRSKIKNTTDRFF</sequence>
<evidence type="ECO:0000259" key="1">
    <source>
        <dbReference type="Pfam" id="PF00535"/>
    </source>
</evidence>
<gene>
    <name evidence="2" type="ORF">METZ01_LOCUS375125</name>
</gene>
<dbReference type="Pfam" id="PF00535">
    <property type="entry name" value="Glycos_transf_2"/>
    <property type="match status" value="1"/>
</dbReference>
<dbReference type="EMBL" id="UINC01137122">
    <property type="protein sequence ID" value="SVD22271.1"/>
    <property type="molecule type" value="Genomic_DNA"/>
</dbReference>
<dbReference type="InterPro" id="IPR029044">
    <property type="entry name" value="Nucleotide-diphossugar_trans"/>
</dbReference>
<feature type="non-terminal residue" evidence="2">
    <location>
        <position position="1"/>
    </location>
</feature>
<organism evidence="2">
    <name type="scientific">marine metagenome</name>
    <dbReference type="NCBI Taxonomy" id="408172"/>
    <lineage>
        <taxon>unclassified sequences</taxon>
        <taxon>metagenomes</taxon>
        <taxon>ecological metagenomes</taxon>
    </lineage>
</organism>
<dbReference type="AlphaFoldDB" id="A0A382TLC3"/>
<accession>A0A382TLC3</accession>
<dbReference type="CDD" id="cd00761">
    <property type="entry name" value="Glyco_tranf_GTA_type"/>
    <property type="match status" value="1"/>
</dbReference>
<dbReference type="InterPro" id="IPR050834">
    <property type="entry name" value="Glycosyltransf_2"/>
</dbReference>
<name>A0A382TLC3_9ZZZZ</name>
<feature type="domain" description="Glycosyltransferase 2-like" evidence="1">
    <location>
        <begin position="64"/>
        <end position="196"/>
    </location>
</feature>
<protein>
    <recommendedName>
        <fullName evidence="1">Glycosyltransferase 2-like domain-containing protein</fullName>
    </recommendedName>
</protein>
<evidence type="ECO:0000313" key="2">
    <source>
        <dbReference type="EMBL" id="SVD22271.1"/>
    </source>
</evidence>
<reference evidence="2" key="1">
    <citation type="submission" date="2018-05" db="EMBL/GenBank/DDBJ databases">
        <authorList>
            <person name="Lanie J.A."/>
            <person name="Ng W.-L."/>
            <person name="Kazmierczak K.M."/>
            <person name="Andrzejewski T.M."/>
            <person name="Davidsen T.M."/>
            <person name="Wayne K.J."/>
            <person name="Tettelin H."/>
            <person name="Glass J.I."/>
            <person name="Rusch D."/>
            <person name="Podicherti R."/>
            <person name="Tsui H.-C.T."/>
            <person name="Winkler M.E."/>
        </authorList>
    </citation>
    <scope>NUCLEOTIDE SEQUENCE</scope>
</reference>
<dbReference type="SUPFAM" id="SSF53448">
    <property type="entry name" value="Nucleotide-diphospho-sugar transferases"/>
    <property type="match status" value="1"/>
</dbReference>